<keyword evidence="3" id="KW-1185">Reference proteome</keyword>
<organism evidence="2 3">
    <name type="scientific">Salinimicrobium sediminis</name>
    <dbReference type="NCBI Taxonomy" id="1343891"/>
    <lineage>
        <taxon>Bacteria</taxon>
        <taxon>Pseudomonadati</taxon>
        <taxon>Bacteroidota</taxon>
        <taxon>Flavobacteriia</taxon>
        <taxon>Flavobacteriales</taxon>
        <taxon>Flavobacteriaceae</taxon>
        <taxon>Salinimicrobium</taxon>
    </lineage>
</organism>
<reference evidence="3" key="1">
    <citation type="submission" date="2017-09" db="EMBL/GenBank/DDBJ databases">
        <authorList>
            <person name="Varghese N."/>
            <person name="Submissions S."/>
        </authorList>
    </citation>
    <scope>NUCLEOTIDE SEQUENCE [LARGE SCALE GENOMIC DNA]</scope>
    <source>
        <strain evidence="3">CGMCC 1.12641</strain>
    </source>
</reference>
<evidence type="ECO:0000256" key="1">
    <source>
        <dbReference type="SAM" id="Phobius"/>
    </source>
</evidence>
<dbReference type="EMBL" id="OCMF01000003">
    <property type="protein sequence ID" value="SOC80837.1"/>
    <property type="molecule type" value="Genomic_DNA"/>
</dbReference>
<evidence type="ECO:0000313" key="2">
    <source>
        <dbReference type="EMBL" id="SOC80837.1"/>
    </source>
</evidence>
<feature type="transmembrane region" description="Helical" evidence="1">
    <location>
        <begin position="107"/>
        <end position="126"/>
    </location>
</feature>
<proteinExistence type="predicted"/>
<protein>
    <submittedName>
        <fullName evidence="2">Uncharacterized protein</fullName>
    </submittedName>
</protein>
<sequence length="128" mass="15255">MEVSLFLAKFWGWYLLIFFFVLSFNPVRIRQIFDDLKDEKFQILSAFIAIVVGLLSVLFHNKWEPDWRFIITFLGWAALFFGLGLFVFPQPTTRRLEVLNVKLVQTLYFLLFLLGIFLLNMGYQIVQY</sequence>
<dbReference type="RefSeq" id="WP_097056615.1">
    <property type="nucleotide sequence ID" value="NZ_OCMF01000003.1"/>
</dbReference>
<feature type="transmembrane region" description="Helical" evidence="1">
    <location>
        <begin position="67"/>
        <end position="87"/>
    </location>
</feature>
<dbReference type="Proteomes" id="UP000219193">
    <property type="component" value="Unassembled WGS sequence"/>
</dbReference>
<evidence type="ECO:0000313" key="3">
    <source>
        <dbReference type="Proteomes" id="UP000219193"/>
    </source>
</evidence>
<dbReference type="AlphaFoldDB" id="A0A285X666"/>
<accession>A0A285X666</accession>
<keyword evidence="1" id="KW-0812">Transmembrane</keyword>
<keyword evidence="1" id="KW-1133">Transmembrane helix</keyword>
<feature type="transmembrane region" description="Helical" evidence="1">
    <location>
        <begin position="12"/>
        <end position="29"/>
    </location>
</feature>
<keyword evidence="1" id="KW-0472">Membrane</keyword>
<name>A0A285X666_9FLAO</name>
<gene>
    <name evidence="2" type="ORF">SAMN06296241_2399</name>
</gene>
<feature type="transmembrane region" description="Helical" evidence="1">
    <location>
        <begin position="41"/>
        <end position="61"/>
    </location>
</feature>
<dbReference type="OrthoDB" id="2915162at2"/>